<keyword evidence="7" id="KW-0539">Nucleus</keyword>
<dbReference type="PANTHER" id="PTHR31077">
    <property type="entry name" value="U4/U6.U5 SMALL NUCLEAR RIBONUCLEOPROTEIN 27 KDA PROTEIN"/>
    <property type="match status" value="1"/>
</dbReference>
<reference evidence="10 11" key="1">
    <citation type="submission" date="2017-06" db="EMBL/GenBank/DDBJ databases">
        <title>Ant-infecting Ophiocordyceps genomes reveal a high diversity of potential behavioral manipulation genes and a possible major role for enterotoxins.</title>
        <authorList>
            <person name="De Bekker C."/>
            <person name="Evans H.C."/>
            <person name="Brachmann A."/>
            <person name="Hughes D.P."/>
        </authorList>
    </citation>
    <scope>NUCLEOTIDE SEQUENCE [LARGE SCALE GENOMIC DNA]</scope>
    <source>
        <strain evidence="10 11">Map64</strain>
    </source>
</reference>
<dbReference type="InterPro" id="IPR013957">
    <property type="entry name" value="SNRNP27"/>
</dbReference>
<comment type="subcellular location">
    <subcellularLocation>
        <location evidence="2">Nucleus</location>
    </subcellularLocation>
</comment>
<dbReference type="GO" id="GO:0008380">
    <property type="term" value="P:RNA splicing"/>
    <property type="evidence" value="ECO:0007669"/>
    <property type="project" value="UniProtKB-KW"/>
</dbReference>
<feature type="region of interest" description="Disordered" evidence="8">
    <location>
        <begin position="1"/>
        <end position="189"/>
    </location>
</feature>
<dbReference type="STRING" id="1399860.A0A2C5XGG1"/>
<dbReference type="GO" id="GO:0006397">
    <property type="term" value="P:mRNA processing"/>
    <property type="evidence" value="ECO:0007669"/>
    <property type="project" value="UniProtKB-KW"/>
</dbReference>
<keyword evidence="6" id="KW-0508">mRNA splicing</keyword>
<keyword evidence="5" id="KW-0507">mRNA processing</keyword>
<feature type="domain" description="U4/U6.U5 small nuclear ribonucleoprotein 27kDa protein" evidence="9">
    <location>
        <begin position="192"/>
        <end position="246"/>
    </location>
</feature>
<protein>
    <recommendedName>
        <fullName evidence="9">U4/U6.U5 small nuclear ribonucleoprotein 27kDa protein domain-containing protein</fullName>
    </recommendedName>
</protein>
<evidence type="ECO:0000256" key="2">
    <source>
        <dbReference type="ARBA" id="ARBA00004123"/>
    </source>
</evidence>
<dbReference type="OrthoDB" id="21368at2759"/>
<evidence type="ECO:0000256" key="1">
    <source>
        <dbReference type="ARBA" id="ARBA00003632"/>
    </source>
</evidence>
<dbReference type="PANTHER" id="PTHR31077:SF1">
    <property type="entry name" value="U4_U6.U5 SMALL NUCLEAR RIBONUCLEOPROTEIN 27 KDA PROTEIN"/>
    <property type="match status" value="1"/>
</dbReference>
<name>A0A2C5XGG1_9HYPO</name>
<evidence type="ECO:0000259" key="9">
    <source>
        <dbReference type="Pfam" id="PF08648"/>
    </source>
</evidence>
<feature type="compositionally biased region" description="Basic and acidic residues" evidence="8">
    <location>
        <begin position="52"/>
        <end position="96"/>
    </location>
</feature>
<proteinExistence type="inferred from homology"/>
<organism evidence="10 11">
    <name type="scientific">Ophiocordyceps australis</name>
    <dbReference type="NCBI Taxonomy" id="1399860"/>
    <lineage>
        <taxon>Eukaryota</taxon>
        <taxon>Fungi</taxon>
        <taxon>Dikarya</taxon>
        <taxon>Ascomycota</taxon>
        <taxon>Pezizomycotina</taxon>
        <taxon>Sordariomycetes</taxon>
        <taxon>Hypocreomycetidae</taxon>
        <taxon>Hypocreales</taxon>
        <taxon>Ophiocordycipitaceae</taxon>
        <taxon>Ophiocordyceps</taxon>
    </lineage>
</organism>
<gene>
    <name evidence="10" type="ORF">CDD81_8010</name>
</gene>
<evidence type="ECO:0000313" key="11">
    <source>
        <dbReference type="Proteomes" id="UP000226192"/>
    </source>
</evidence>
<feature type="compositionally biased region" description="Low complexity" evidence="8">
    <location>
        <begin position="104"/>
        <end position="125"/>
    </location>
</feature>
<keyword evidence="11" id="KW-1185">Reference proteome</keyword>
<evidence type="ECO:0000256" key="3">
    <source>
        <dbReference type="ARBA" id="ARBA00008218"/>
    </source>
</evidence>
<comment type="caution">
    <text evidence="10">The sequence shown here is derived from an EMBL/GenBank/DDBJ whole genome shotgun (WGS) entry which is preliminary data.</text>
</comment>
<sequence length="248" mass="28292">MGDSRRFRRQGSWDNAHHRSPRHRVTAANGSGPRDRDRRHDYRSRSPSPSRARRDDRSRSPDWRHRTSNRDRDRDRARDRDRDRDSLRDRRRDYQRRDRHRSPSPHASGPSSPALPNRSHPRALASPPPRRPFDRASPSHPRDASPSLSSQHAPKTGPRQPSKGRQAPTAARQQSALDGSAMQVDLDGHGEDDMAAMQALMGFGNFGSTKNTKVLGNNVGAVHKEKKTEYRQYMNRQGGFNRPLSPSR</sequence>
<feature type="compositionally biased region" description="Basic and acidic residues" evidence="8">
    <location>
        <begin position="33"/>
        <end position="44"/>
    </location>
</feature>
<comment type="subunit">
    <text evidence="4">Part of a tri-snRNP complex.</text>
</comment>
<dbReference type="AlphaFoldDB" id="A0A2C5XGG1"/>
<evidence type="ECO:0000256" key="6">
    <source>
        <dbReference type="ARBA" id="ARBA00023187"/>
    </source>
</evidence>
<evidence type="ECO:0000313" key="10">
    <source>
        <dbReference type="EMBL" id="PHH61718.1"/>
    </source>
</evidence>
<dbReference type="Pfam" id="PF08648">
    <property type="entry name" value="SNRNP27"/>
    <property type="match status" value="1"/>
</dbReference>
<comment type="function">
    <text evidence="1">May play a role in mRNA splicing.</text>
</comment>
<dbReference type="GO" id="GO:0071011">
    <property type="term" value="C:precatalytic spliceosome"/>
    <property type="evidence" value="ECO:0007669"/>
    <property type="project" value="TreeGrafter"/>
</dbReference>
<comment type="similarity">
    <text evidence="3">Belongs to the SNUT3 family.</text>
</comment>
<evidence type="ECO:0000256" key="5">
    <source>
        <dbReference type="ARBA" id="ARBA00022664"/>
    </source>
</evidence>
<evidence type="ECO:0000256" key="4">
    <source>
        <dbReference type="ARBA" id="ARBA00011825"/>
    </source>
</evidence>
<dbReference type="Proteomes" id="UP000226192">
    <property type="component" value="Unassembled WGS sequence"/>
</dbReference>
<evidence type="ECO:0000256" key="8">
    <source>
        <dbReference type="SAM" id="MobiDB-lite"/>
    </source>
</evidence>
<accession>A0A2C5XGG1</accession>
<dbReference type="EMBL" id="NJET01000094">
    <property type="protein sequence ID" value="PHH61718.1"/>
    <property type="molecule type" value="Genomic_DNA"/>
</dbReference>
<evidence type="ECO:0000256" key="7">
    <source>
        <dbReference type="ARBA" id="ARBA00023242"/>
    </source>
</evidence>